<dbReference type="InterPro" id="IPR003594">
    <property type="entry name" value="HATPase_dom"/>
</dbReference>
<evidence type="ECO:0000259" key="3">
    <source>
        <dbReference type="Pfam" id="PF06580"/>
    </source>
</evidence>
<evidence type="ECO:0000256" key="1">
    <source>
        <dbReference type="SAM" id="Phobius"/>
    </source>
</evidence>
<feature type="domain" description="Histidine kinase/HSP90-like ATPase" evidence="2">
    <location>
        <begin position="492"/>
        <end position="589"/>
    </location>
</feature>
<keyword evidence="5" id="KW-1185">Reference proteome</keyword>
<dbReference type="InterPro" id="IPR010559">
    <property type="entry name" value="Sig_transdc_His_kin_internal"/>
</dbReference>
<keyword evidence="4" id="KW-0418">Kinase</keyword>
<dbReference type="EMBL" id="JAQAGZ010000015">
    <property type="protein sequence ID" value="MCZ8515012.1"/>
    <property type="molecule type" value="Genomic_DNA"/>
</dbReference>
<dbReference type="Pfam" id="PF06580">
    <property type="entry name" value="His_kinase"/>
    <property type="match status" value="1"/>
</dbReference>
<keyword evidence="1" id="KW-0472">Membrane</keyword>
<dbReference type="RefSeq" id="WP_269883542.1">
    <property type="nucleotide sequence ID" value="NZ_JAQAGZ010000015.1"/>
</dbReference>
<comment type="caution">
    <text evidence="4">The sequence shown here is derived from an EMBL/GenBank/DDBJ whole genome shotgun (WGS) entry which is preliminary data.</text>
</comment>
<dbReference type="InterPro" id="IPR050640">
    <property type="entry name" value="Bact_2-comp_sensor_kinase"/>
</dbReference>
<sequence>MEEQVIYNPFKKHKIDRLLFGSFACLIVTLIIVVIAISYKYSSRELVRNTSYYQQNLLNQLNKQIVTQMNSIEQISLAASRNTNVQRFLGSEGDSYANYQQQKTVVEYMANIVYSTSIIESIDLYINHQPMRISGTPVIFKSTDVLKEEVWYPLIKDTDFTWIPESRTNANDGSTPVVSFMRKMYSYTGRYQGLLAFHIKSSAIHNLLKDEISDSNHTSSTRVMMDFKGRIISTLGENSIDPDMQESILKRIDNSRTGNAHIMFGTNKNKGINDVLIVWTRLYNSNWVLLEITPWKEITKGSTEISTVLLFVGLIAIGFAIILTLVLSNQFTKPIRMLLREMNRFNKNFPQSSQKAKLPGDYHNEFGTIFIVYKNMLDSNEELFRSLENRYIRQKESEIKALQAMINPHFLYNTLDQINWMAIDIGHFEISKVVELMGRMFRIGLSNGEYLIEIVEELKHIRCYMELQKIRLGNKFDYVVDVPDAILNCYILKLTLQPFVENAVMHGLHGVQHGTIHIRAVETTEGILFTITDNGKGMKEEWQSPKRRKTGGYGIRNVKERMDAYYSDKYGIHIESEPGKGTGVYILQPKIENSNHWREQYVESGNH</sequence>
<feature type="domain" description="Signal transduction histidine kinase internal region" evidence="3">
    <location>
        <begin position="398"/>
        <end position="476"/>
    </location>
</feature>
<dbReference type="GO" id="GO:0016301">
    <property type="term" value="F:kinase activity"/>
    <property type="evidence" value="ECO:0007669"/>
    <property type="project" value="UniProtKB-KW"/>
</dbReference>
<accession>A0ABT4QDR8</accession>
<evidence type="ECO:0000313" key="5">
    <source>
        <dbReference type="Proteomes" id="UP001527882"/>
    </source>
</evidence>
<proteinExistence type="predicted"/>
<name>A0ABT4QDR8_9BACL</name>
<keyword evidence="1" id="KW-1133">Transmembrane helix</keyword>
<reference evidence="4 5" key="1">
    <citation type="submission" date="2022-12" db="EMBL/GenBank/DDBJ databases">
        <title>Draft genome sequence of Paenibacillus sp. dW9.</title>
        <authorList>
            <person name="Choi E.-W."/>
            <person name="Kim D.-U."/>
        </authorList>
    </citation>
    <scope>NUCLEOTIDE SEQUENCE [LARGE SCALE GENOMIC DNA]</scope>
    <source>
        <strain evidence="5">dW9</strain>
    </source>
</reference>
<dbReference type="Proteomes" id="UP001527882">
    <property type="component" value="Unassembled WGS sequence"/>
</dbReference>
<organism evidence="4 5">
    <name type="scientific">Paenibacillus gyeongsangnamensis</name>
    <dbReference type="NCBI Taxonomy" id="3388067"/>
    <lineage>
        <taxon>Bacteria</taxon>
        <taxon>Bacillati</taxon>
        <taxon>Bacillota</taxon>
        <taxon>Bacilli</taxon>
        <taxon>Bacillales</taxon>
        <taxon>Paenibacillaceae</taxon>
        <taxon>Paenibacillus</taxon>
    </lineage>
</organism>
<evidence type="ECO:0000259" key="2">
    <source>
        <dbReference type="Pfam" id="PF02518"/>
    </source>
</evidence>
<feature type="transmembrane region" description="Helical" evidence="1">
    <location>
        <begin position="308"/>
        <end position="327"/>
    </location>
</feature>
<dbReference type="Pfam" id="PF02518">
    <property type="entry name" value="HATPase_c"/>
    <property type="match status" value="1"/>
</dbReference>
<dbReference type="PANTHER" id="PTHR34220:SF7">
    <property type="entry name" value="SENSOR HISTIDINE KINASE YPDA"/>
    <property type="match status" value="1"/>
</dbReference>
<keyword evidence="1" id="KW-0812">Transmembrane</keyword>
<dbReference type="Gene3D" id="3.30.565.10">
    <property type="entry name" value="Histidine kinase-like ATPase, C-terminal domain"/>
    <property type="match status" value="1"/>
</dbReference>
<dbReference type="Gene3D" id="6.10.340.10">
    <property type="match status" value="1"/>
</dbReference>
<feature type="transmembrane region" description="Helical" evidence="1">
    <location>
        <begin position="18"/>
        <end position="39"/>
    </location>
</feature>
<dbReference type="InterPro" id="IPR036890">
    <property type="entry name" value="HATPase_C_sf"/>
</dbReference>
<protein>
    <submittedName>
        <fullName evidence="4">Sensor histidine kinase</fullName>
    </submittedName>
</protein>
<keyword evidence="4" id="KW-0808">Transferase</keyword>
<dbReference type="PANTHER" id="PTHR34220">
    <property type="entry name" value="SENSOR HISTIDINE KINASE YPDA"/>
    <property type="match status" value="1"/>
</dbReference>
<dbReference type="SUPFAM" id="SSF55874">
    <property type="entry name" value="ATPase domain of HSP90 chaperone/DNA topoisomerase II/histidine kinase"/>
    <property type="match status" value="1"/>
</dbReference>
<gene>
    <name evidence="4" type="ORF">O9H85_21835</name>
</gene>
<evidence type="ECO:0000313" key="4">
    <source>
        <dbReference type="EMBL" id="MCZ8515012.1"/>
    </source>
</evidence>